<evidence type="ECO:0000313" key="2">
    <source>
        <dbReference type="Proteomes" id="UP000077628"/>
    </source>
</evidence>
<name>A0A177PEP0_9GAMM</name>
<evidence type="ECO:0000313" key="1">
    <source>
        <dbReference type="EMBL" id="OAI28788.1"/>
    </source>
</evidence>
<protein>
    <submittedName>
        <fullName evidence="1">Uncharacterized protein</fullName>
    </submittedName>
</protein>
<dbReference type="EMBL" id="LUUK01000008">
    <property type="protein sequence ID" value="OAI28788.1"/>
    <property type="molecule type" value="Genomic_DNA"/>
</dbReference>
<sequence length="59" mass="6867">MISEPDMPFITDPGSRYFSESFLGNPLPDKSATENRHFANALRFRDFQQWISFKIPFAP</sequence>
<gene>
    <name evidence="1" type="ORF">A1355_17300</name>
</gene>
<keyword evidence="2" id="KW-1185">Reference proteome</keyword>
<reference evidence="2" key="1">
    <citation type="submission" date="2016-03" db="EMBL/GenBank/DDBJ databases">
        <authorList>
            <person name="Heylen K."/>
            <person name="De Vos P."/>
            <person name="Vekeman B."/>
        </authorList>
    </citation>
    <scope>NUCLEOTIDE SEQUENCE [LARGE SCALE GENOMIC DNA]</scope>
    <source>
        <strain evidence="2">R-45383</strain>
    </source>
</reference>
<dbReference type="AlphaFoldDB" id="A0A177PEP0"/>
<organism evidence="1 2">
    <name type="scientific">Methylomonas koyamae</name>
    <dbReference type="NCBI Taxonomy" id="702114"/>
    <lineage>
        <taxon>Bacteria</taxon>
        <taxon>Pseudomonadati</taxon>
        <taxon>Pseudomonadota</taxon>
        <taxon>Gammaproteobacteria</taxon>
        <taxon>Methylococcales</taxon>
        <taxon>Methylococcaceae</taxon>
        <taxon>Methylomonas</taxon>
    </lineage>
</organism>
<proteinExistence type="predicted"/>
<comment type="caution">
    <text evidence="1">The sequence shown here is derived from an EMBL/GenBank/DDBJ whole genome shotgun (WGS) entry which is preliminary data.</text>
</comment>
<dbReference type="Proteomes" id="UP000077628">
    <property type="component" value="Unassembled WGS sequence"/>
</dbReference>
<accession>A0A177PEP0</accession>